<dbReference type="EMBL" id="PYEP01000001">
    <property type="protein sequence ID" value="PSN09360.1"/>
    <property type="molecule type" value="Genomic_DNA"/>
</dbReference>
<evidence type="ECO:0000313" key="1">
    <source>
        <dbReference type="EMBL" id="PSN09360.1"/>
    </source>
</evidence>
<protein>
    <submittedName>
        <fullName evidence="1">Conjugal transfer protein TraB</fullName>
    </submittedName>
</protein>
<dbReference type="Pfam" id="PF01963">
    <property type="entry name" value="TraB_PrgY_gumN"/>
    <property type="match status" value="1"/>
</dbReference>
<dbReference type="PANTHER" id="PTHR40590:SF1">
    <property type="entry name" value="CYTOPLASMIC PROTEIN"/>
    <property type="match status" value="1"/>
</dbReference>
<gene>
    <name evidence="1" type="ORF">C7G83_00970</name>
</gene>
<accession>A0A2P8VPL5</accession>
<comment type="caution">
    <text evidence="1">The sequence shown here is derived from an EMBL/GenBank/DDBJ whole genome shotgun (WGS) entry which is preliminary data.</text>
</comment>
<name>A0A2P8VPL5_9ENTR</name>
<dbReference type="RefSeq" id="WP_106875904.1">
    <property type="nucleotide sequence ID" value="NZ_PYEP01000001.1"/>
</dbReference>
<dbReference type="InterPro" id="IPR002816">
    <property type="entry name" value="TraB/PrgY/GumN_fam"/>
</dbReference>
<reference evidence="1 2" key="1">
    <citation type="submission" date="2018-03" db="EMBL/GenBank/DDBJ databases">
        <title>Draft genome sequence of the first documented clinical Siccibacter turicensis isolate in Austria.</title>
        <authorList>
            <person name="Lepuschitz S."/>
            <person name="Pekard-Amenitsch S."/>
            <person name="Haunold R."/>
            <person name="Schill S."/>
            <person name="Mach R."/>
            <person name="Allerberger F."/>
            <person name="Ruppitsch W."/>
            <person name="Forsythe S.J."/>
        </authorList>
    </citation>
    <scope>NUCLEOTIDE SEQUENCE [LARGE SCALE GENOMIC DNA]</scope>
    <source>
        <strain evidence="1 2">6100069499-17</strain>
    </source>
</reference>
<dbReference type="PANTHER" id="PTHR40590">
    <property type="entry name" value="CYTOPLASMIC PROTEIN-RELATED"/>
    <property type="match status" value="1"/>
</dbReference>
<evidence type="ECO:0000313" key="2">
    <source>
        <dbReference type="Proteomes" id="UP000240212"/>
    </source>
</evidence>
<sequence>MSLFSRLHAWLSGLTAGSYPWPAIDITLPGGRHLHLVGSIHMGTRDMAPLPARLVQKIAAADALFVEADISGSNAPFRTPDYDQPLSARLAPELYARLRQRADELALDMGTFDWQPPWQVALVMQAHQAQRLGLRPDYGIDVQMIAAAQASTVPLRELEGTQSQMSLLETLPDEGLSLLEDTLTHWHTNARLLQLMVSWWLDAPPRQKNVALPATFGHELYDVLMHQRNRHWCEVMRALPPGRYVVAVGALHLYGEGNLPQLLRNG</sequence>
<organism evidence="1 2">
    <name type="scientific">Siccibacter turicensis</name>
    <dbReference type="NCBI Taxonomy" id="357233"/>
    <lineage>
        <taxon>Bacteria</taxon>
        <taxon>Pseudomonadati</taxon>
        <taxon>Pseudomonadota</taxon>
        <taxon>Gammaproteobacteria</taxon>
        <taxon>Enterobacterales</taxon>
        <taxon>Enterobacteriaceae</taxon>
        <taxon>Siccibacter</taxon>
    </lineage>
</organism>
<dbReference type="AlphaFoldDB" id="A0A2P8VPL5"/>
<dbReference type="CDD" id="cd14789">
    <property type="entry name" value="Tiki"/>
    <property type="match status" value="1"/>
</dbReference>
<proteinExistence type="predicted"/>
<dbReference type="OrthoDB" id="357294at2"/>
<dbReference type="STRING" id="1388748.GCA_000463155_01730"/>
<keyword evidence="2" id="KW-1185">Reference proteome</keyword>
<dbReference type="InterPro" id="IPR047111">
    <property type="entry name" value="YbaP-like"/>
</dbReference>
<dbReference type="Proteomes" id="UP000240212">
    <property type="component" value="Unassembled WGS sequence"/>
</dbReference>